<gene>
    <name evidence="1" type="ORF">CCHOA_04190</name>
</gene>
<organism evidence="1 2">
    <name type="scientific">Corynebacterium choanae</name>
    <dbReference type="NCBI Taxonomy" id="1862358"/>
    <lineage>
        <taxon>Bacteria</taxon>
        <taxon>Bacillati</taxon>
        <taxon>Actinomycetota</taxon>
        <taxon>Actinomycetes</taxon>
        <taxon>Mycobacteriales</taxon>
        <taxon>Corynebacteriaceae</taxon>
        <taxon>Corynebacterium</taxon>
    </lineage>
</organism>
<dbReference type="EMBL" id="CP033896">
    <property type="protein sequence ID" value="AZA13247.1"/>
    <property type="molecule type" value="Genomic_DNA"/>
</dbReference>
<evidence type="ECO:0008006" key="3">
    <source>
        <dbReference type="Google" id="ProtNLM"/>
    </source>
</evidence>
<dbReference type="KEGG" id="ccho:CCHOA_04190"/>
<name>A0A3G6J5D1_9CORY</name>
<dbReference type="InterPro" id="IPR025591">
    <property type="entry name" value="RloB"/>
</dbReference>
<dbReference type="Proteomes" id="UP000269019">
    <property type="component" value="Chromosome"/>
</dbReference>
<dbReference type="OrthoDB" id="9796523at2"/>
<dbReference type="RefSeq" id="WP_123927090.1">
    <property type="nucleotide sequence ID" value="NZ_CP033896.1"/>
</dbReference>
<dbReference type="AlphaFoldDB" id="A0A3G6J5D1"/>
<dbReference type="Pfam" id="PF13707">
    <property type="entry name" value="RloB"/>
    <property type="match status" value="1"/>
</dbReference>
<proteinExistence type="predicted"/>
<reference evidence="1 2" key="1">
    <citation type="submission" date="2018-11" db="EMBL/GenBank/DDBJ databases">
        <authorList>
            <person name="Kleinhagauer T."/>
            <person name="Glaeser S.P."/>
            <person name="Spergser J."/>
            <person name="Ruckert C."/>
            <person name="Kaempfer P."/>
            <person name="Busse H.-J."/>
        </authorList>
    </citation>
    <scope>NUCLEOTIDE SEQUENCE [LARGE SCALE GENOMIC DNA]</scope>
    <source>
        <strain evidence="1 2">200CH</strain>
    </source>
</reference>
<evidence type="ECO:0000313" key="2">
    <source>
        <dbReference type="Proteomes" id="UP000269019"/>
    </source>
</evidence>
<keyword evidence="2" id="KW-1185">Reference proteome</keyword>
<evidence type="ECO:0000313" key="1">
    <source>
        <dbReference type="EMBL" id="AZA13247.1"/>
    </source>
</evidence>
<sequence>MQKEALSPVKLVECAISKNRCQGLGNAFDAVYAVVDRDQTTNADFTEAFALAKRASTKTTKFYVVVTDICFKAWLLAHYGPVPPVDTPSALVDKAVTVKILSDKRSKKVLESFPYLDFATALNNMSIIQPNTLGSHPSSALPELMKEFQQG</sequence>
<protein>
    <recommendedName>
        <fullName evidence="3">RloB domain-containing protein</fullName>
    </recommendedName>
</protein>
<accession>A0A3G6J5D1</accession>